<protein>
    <recommendedName>
        <fullName evidence="3">Lipoprotein</fullName>
    </recommendedName>
</protein>
<evidence type="ECO:0000313" key="2">
    <source>
        <dbReference type="Proteomes" id="UP000006233"/>
    </source>
</evidence>
<accession>C9MV75</accession>
<gene>
    <name evidence="1" type="ORF">GCWU000323_00546</name>
</gene>
<sequence>MEKLLLATILLILTGCGTTYYEKFQQECRQYKVVKKLKSKTSKKIYLKFENGSIHEVSPILKYWDIEENHKLKKCDF</sequence>
<reference evidence="1 2" key="1">
    <citation type="submission" date="2009-09" db="EMBL/GenBank/DDBJ databases">
        <authorList>
            <person name="Weinstock G."/>
            <person name="Sodergren E."/>
            <person name="Clifton S."/>
            <person name="Fulton L."/>
            <person name="Fulton B."/>
            <person name="Courtney L."/>
            <person name="Fronick C."/>
            <person name="Harrison M."/>
            <person name="Strong C."/>
            <person name="Farmer C."/>
            <person name="Delahaunty K."/>
            <person name="Markovic C."/>
            <person name="Hall O."/>
            <person name="Minx P."/>
            <person name="Tomlinson C."/>
            <person name="Mitreva M."/>
            <person name="Nelson J."/>
            <person name="Hou S."/>
            <person name="Wollam A."/>
            <person name="Pepin K.H."/>
            <person name="Johnson M."/>
            <person name="Bhonagiri V."/>
            <person name="Nash W.E."/>
            <person name="Warren W."/>
            <person name="Chinwalla A."/>
            <person name="Mardis E.R."/>
            <person name="Wilson R.K."/>
        </authorList>
    </citation>
    <scope>NUCLEOTIDE SEQUENCE [LARGE SCALE GENOMIC DNA]</scope>
    <source>
        <strain evidence="1 2">F0254</strain>
    </source>
</reference>
<dbReference type="EMBL" id="ACVB02000007">
    <property type="protein sequence ID" value="EEX75297.1"/>
    <property type="molecule type" value="Genomic_DNA"/>
</dbReference>
<proteinExistence type="predicted"/>
<dbReference type="RefSeq" id="WP_006803883.1">
    <property type="nucleotide sequence ID" value="NZ_GG700632.1"/>
</dbReference>
<evidence type="ECO:0000313" key="1">
    <source>
        <dbReference type="EMBL" id="EEX75297.1"/>
    </source>
</evidence>
<name>C9MV75_9FUSO</name>
<dbReference type="Proteomes" id="UP000006233">
    <property type="component" value="Unassembled WGS sequence"/>
</dbReference>
<dbReference type="HOGENOM" id="CLU_2633762_0_0_0"/>
<dbReference type="AlphaFoldDB" id="C9MV75"/>
<comment type="caution">
    <text evidence="1">The sequence shown here is derived from an EMBL/GenBank/DDBJ whole genome shotgun (WGS) entry which is preliminary data.</text>
</comment>
<evidence type="ECO:0008006" key="3">
    <source>
        <dbReference type="Google" id="ProtNLM"/>
    </source>
</evidence>
<organism evidence="1 2">
    <name type="scientific">Leptotrichia hofstadii F0254</name>
    <dbReference type="NCBI Taxonomy" id="634994"/>
    <lineage>
        <taxon>Bacteria</taxon>
        <taxon>Fusobacteriati</taxon>
        <taxon>Fusobacteriota</taxon>
        <taxon>Fusobacteriia</taxon>
        <taxon>Fusobacteriales</taxon>
        <taxon>Leptotrichiaceae</taxon>
        <taxon>Leptotrichia</taxon>
    </lineage>
</organism>
<dbReference type="PROSITE" id="PS51257">
    <property type="entry name" value="PROKAR_LIPOPROTEIN"/>
    <property type="match status" value="1"/>
</dbReference>
<dbReference type="STRING" id="634994.GCWU000323_00546"/>